<keyword evidence="3" id="KW-1185">Reference proteome</keyword>
<dbReference type="InterPro" id="IPR051057">
    <property type="entry name" value="PI-PLC_domain"/>
</dbReference>
<dbReference type="PANTHER" id="PTHR13593">
    <property type="match status" value="1"/>
</dbReference>
<dbReference type="Pfam" id="PF00388">
    <property type="entry name" value="PI-PLC-X"/>
    <property type="match status" value="1"/>
</dbReference>
<gene>
    <name evidence="2" type="ORF">ACEWY4_002855</name>
</gene>
<accession>A0ABD1KPH9</accession>
<dbReference type="Proteomes" id="UP001591681">
    <property type="component" value="Unassembled WGS sequence"/>
</dbReference>
<dbReference type="EMBL" id="JBHFQA010000003">
    <property type="protein sequence ID" value="KAL2101094.1"/>
    <property type="molecule type" value="Genomic_DNA"/>
</dbReference>
<proteinExistence type="predicted"/>
<dbReference type="SUPFAM" id="SSF51695">
    <property type="entry name" value="PLC-like phosphodiesterases"/>
    <property type="match status" value="1"/>
</dbReference>
<dbReference type="SMART" id="SM00148">
    <property type="entry name" value="PLCXc"/>
    <property type="match status" value="1"/>
</dbReference>
<protein>
    <recommendedName>
        <fullName evidence="1">Phosphatidylinositol-specific phospholipase C X domain-containing protein</fullName>
    </recommendedName>
</protein>
<dbReference type="InterPro" id="IPR017946">
    <property type="entry name" value="PLC-like_Pdiesterase_TIM-brl"/>
</dbReference>
<dbReference type="PROSITE" id="PS50007">
    <property type="entry name" value="PIPLC_X_DOMAIN"/>
    <property type="match status" value="1"/>
</dbReference>
<evidence type="ECO:0000313" key="3">
    <source>
        <dbReference type="Proteomes" id="UP001591681"/>
    </source>
</evidence>
<evidence type="ECO:0000313" key="2">
    <source>
        <dbReference type="EMBL" id="KAL2101094.1"/>
    </source>
</evidence>
<dbReference type="AlphaFoldDB" id="A0ABD1KPH9"/>
<feature type="domain" description="Phosphatidylinositol-specific phospholipase C X" evidence="1">
    <location>
        <begin position="4"/>
        <end position="140"/>
    </location>
</feature>
<organism evidence="2 3">
    <name type="scientific">Coilia grayii</name>
    <name type="common">Gray's grenadier anchovy</name>
    <dbReference type="NCBI Taxonomy" id="363190"/>
    <lineage>
        <taxon>Eukaryota</taxon>
        <taxon>Metazoa</taxon>
        <taxon>Chordata</taxon>
        <taxon>Craniata</taxon>
        <taxon>Vertebrata</taxon>
        <taxon>Euteleostomi</taxon>
        <taxon>Actinopterygii</taxon>
        <taxon>Neopterygii</taxon>
        <taxon>Teleostei</taxon>
        <taxon>Clupei</taxon>
        <taxon>Clupeiformes</taxon>
        <taxon>Clupeoidei</taxon>
        <taxon>Engraulidae</taxon>
        <taxon>Coilinae</taxon>
        <taxon>Coilia</taxon>
    </lineage>
</organism>
<name>A0ABD1KPH9_9TELE</name>
<dbReference type="Gene3D" id="3.20.20.190">
    <property type="entry name" value="Phosphatidylinositol (PI) phosphodiesterase"/>
    <property type="match status" value="1"/>
</dbReference>
<sequence length="173" mass="19381">MKSIDNNKIITAITIPGTHDAMALQGSIFGDIAICQAWSLADQLRAGIRYLDLRVKDNLEIVHGIVSQQTTFTQVLNTVQNFLNQYKTETVLIRVKPEGNHKNNVQVEVQKVIKSLLNIWVKSSVPNMGEARGKVILLQKNEFKLGIPTSGTDKSGDYKVCDYDKKSRKLKNI</sequence>
<dbReference type="PANTHER" id="PTHR13593:SF147">
    <property type="entry name" value="1-PHOSPHATIDYLINOSITOL PHOSPHODIESTERASE-LIKE-RELATED"/>
    <property type="match status" value="1"/>
</dbReference>
<reference evidence="2 3" key="1">
    <citation type="submission" date="2024-09" db="EMBL/GenBank/DDBJ databases">
        <title>A chromosome-level genome assembly of Gray's grenadier anchovy, Coilia grayii.</title>
        <authorList>
            <person name="Fu Z."/>
        </authorList>
    </citation>
    <scope>NUCLEOTIDE SEQUENCE [LARGE SCALE GENOMIC DNA]</scope>
    <source>
        <strain evidence="2">G4</strain>
        <tissue evidence="2">Muscle</tissue>
    </source>
</reference>
<dbReference type="InterPro" id="IPR000909">
    <property type="entry name" value="PLipase_C_PInositol-sp_X_dom"/>
</dbReference>
<evidence type="ECO:0000259" key="1">
    <source>
        <dbReference type="SMART" id="SM00148"/>
    </source>
</evidence>
<comment type="caution">
    <text evidence="2">The sequence shown here is derived from an EMBL/GenBank/DDBJ whole genome shotgun (WGS) entry which is preliminary data.</text>
</comment>